<feature type="compositionally biased region" description="Polar residues" evidence="1">
    <location>
        <begin position="277"/>
        <end position="286"/>
    </location>
</feature>
<evidence type="ECO:0000313" key="4">
    <source>
        <dbReference type="Proteomes" id="UP001231189"/>
    </source>
</evidence>
<gene>
    <name evidence="3" type="ORF">QYE76_034977</name>
</gene>
<sequence>MDSDYDAADGDDDLFIDNVDFEVHYNNEQQDVDEIENDAALIEDDDLQLTAEVEGHLQNKFKVFNAAVDMTNPEFKMGMTFSDVKELRNALQAYSIRNRVLVHKIRNEPKRIEAVCKEGCSWHIKASQTRNGAFTVKQYTGRMDLKSFAAKQRIHDLPPRTAQPLPESAFVAAAREEIPQARARLTTASIRGRANVAASRRGGRGRSTSRSTSRKRVAADVATTSGTAAAAPRGRSRRRNYRTGPGSAYWLLVGDEQQGRNVVPDLNAVPEEEEIPISQNAPDGNV</sequence>
<dbReference type="AlphaFoldDB" id="A0AAD8R0P0"/>
<comment type="caution">
    <text evidence="3">The sequence shown here is derived from an EMBL/GenBank/DDBJ whole genome shotgun (WGS) entry which is preliminary data.</text>
</comment>
<proteinExistence type="predicted"/>
<name>A0AAD8R0P0_LOLMU</name>
<dbReference type="Pfam" id="PF03108">
    <property type="entry name" value="DBD_Tnp_Mut"/>
    <property type="match status" value="1"/>
</dbReference>
<keyword evidence="4" id="KW-1185">Reference proteome</keyword>
<evidence type="ECO:0000313" key="3">
    <source>
        <dbReference type="EMBL" id="KAK1611304.1"/>
    </source>
</evidence>
<feature type="compositionally biased region" description="Low complexity" evidence="1">
    <location>
        <begin position="191"/>
        <end position="211"/>
    </location>
</feature>
<accession>A0AAD8R0P0</accession>
<evidence type="ECO:0000256" key="1">
    <source>
        <dbReference type="SAM" id="MobiDB-lite"/>
    </source>
</evidence>
<reference evidence="3" key="1">
    <citation type="submission" date="2023-07" db="EMBL/GenBank/DDBJ databases">
        <title>A chromosome-level genome assembly of Lolium multiflorum.</title>
        <authorList>
            <person name="Chen Y."/>
            <person name="Copetti D."/>
            <person name="Kolliker R."/>
            <person name="Studer B."/>
        </authorList>
    </citation>
    <scope>NUCLEOTIDE SEQUENCE</scope>
    <source>
        <strain evidence="3">02402/16</strain>
        <tissue evidence="3">Leaf</tissue>
    </source>
</reference>
<protein>
    <recommendedName>
        <fullName evidence="2">Transposase MuDR plant domain-containing protein</fullName>
    </recommendedName>
</protein>
<dbReference type="EMBL" id="JAUUTY010000007">
    <property type="protein sequence ID" value="KAK1611304.1"/>
    <property type="molecule type" value="Genomic_DNA"/>
</dbReference>
<feature type="region of interest" description="Disordered" evidence="1">
    <location>
        <begin position="267"/>
        <end position="286"/>
    </location>
</feature>
<feature type="compositionally biased region" description="Low complexity" evidence="1">
    <location>
        <begin position="219"/>
        <end position="233"/>
    </location>
</feature>
<organism evidence="3 4">
    <name type="scientific">Lolium multiflorum</name>
    <name type="common">Italian ryegrass</name>
    <name type="synonym">Lolium perenne subsp. multiflorum</name>
    <dbReference type="NCBI Taxonomy" id="4521"/>
    <lineage>
        <taxon>Eukaryota</taxon>
        <taxon>Viridiplantae</taxon>
        <taxon>Streptophyta</taxon>
        <taxon>Embryophyta</taxon>
        <taxon>Tracheophyta</taxon>
        <taxon>Spermatophyta</taxon>
        <taxon>Magnoliopsida</taxon>
        <taxon>Liliopsida</taxon>
        <taxon>Poales</taxon>
        <taxon>Poaceae</taxon>
        <taxon>BOP clade</taxon>
        <taxon>Pooideae</taxon>
        <taxon>Poodae</taxon>
        <taxon>Poeae</taxon>
        <taxon>Poeae Chloroplast Group 2 (Poeae type)</taxon>
        <taxon>Loliodinae</taxon>
        <taxon>Loliinae</taxon>
        <taxon>Lolium</taxon>
    </lineage>
</organism>
<feature type="domain" description="Transposase MuDR plant" evidence="2">
    <location>
        <begin position="75"/>
        <end position="131"/>
    </location>
</feature>
<feature type="region of interest" description="Disordered" evidence="1">
    <location>
        <begin position="186"/>
        <end position="242"/>
    </location>
</feature>
<dbReference type="Proteomes" id="UP001231189">
    <property type="component" value="Unassembled WGS sequence"/>
</dbReference>
<evidence type="ECO:0000259" key="2">
    <source>
        <dbReference type="Pfam" id="PF03108"/>
    </source>
</evidence>
<dbReference type="InterPro" id="IPR004332">
    <property type="entry name" value="Transposase_MuDR"/>
</dbReference>